<reference evidence="3 4" key="1">
    <citation type="submission" date="2016-11" db="EMBL/GenBank/DDBJ databases">
        <authorList>
            <person name="Jaros S."/>
            <person name="Januszkiewicz K."/>
            <person name="Wedrychowicz H."/>
        </authorList>
    </citation>
    <scope>NUCLEOTIDE SEQUENCE [LARGE SCALE GENOMIC DNA]</scope>
    <source>
        <strain evidence="3 4">DSM 18119</strain>
    </source>
</reference>
<dbReference type="AlphaFoldDB" id="A0A1M4ZV65"/>
<feature type="region of interest" description="Disordered" evidence="1">
    <location>
        <begin position="177"/>
        <end position="196"/>
    </location>
</feature>
<proteinExistence type="predicted"/>
<protein>
    <recommendedName>
        <fullName evidence="5">GYF domain-containing protein</fullName>
    </recommendedName>
</protein>
<feature type="region of interest" description="Disordered" evidence="1">
    <location>
        <begin position="286"/>
        <end position="307"/>
    </location>
</feature>
<organism evidence="3 4">
    <name type="scientific">Flavisolibacter ginsengisoli DSM 18119</name>
    <dbReference type="NCBI Taxonomy" id="1121884"/>
    <lineage>
        <taxon>Bacteria</taxon>
        <taxon>Pseudomonadati</taxon>
        <taxon>Bacteroidota</taxon>
        <taxon>Chitinophagia</taxon>
        <taxon>Chitinophagales</taxon>
        <taxon>Chitinophagaceae</taxon>
        <taxon>Flavisolibacter</taxon>
    </lineage>
</organism>
<gene>
    <name evidence="3" type="ORF">SAMN02745131_02093</name>
</gene>
<evidence type="ECO:0008006" key="5">
    <source>
        <dbReference type="Google" id="ProtNLM"/>
    </source>
</evidence>
<feature type="compositionally biased region" description="Polar residues" evidence="1">
    <location>
        <begin position="177"/>
        <end position="188"/>
    </location>
</feature>
<sequence>MKKVYLLLRNNHEKGPFTVEELLQQHLRPTDLVWVEGISLAWSYPFEVPELKTYFSGAPYTLPSVHHQITESSHNDDIELRAEEIRQKILSFTPTYYTTRPLPQNPLHKISLPSFKKDEIELIDHRKKETHAFEWLSAAMITMVVVAGFFGGQRLILSQRHQGNPVVTRSVNADTHAAKSNNNIPNNRVSTTPVVSDTSSNIVDSITTPEKPVSTMAFKSPKPKDTAKKVVVKDTAANSVALTEPPPQVVAEPEKKPVEQVIKDTVVQVPEEKKKTFGQVLKGLFRKKKKNQEQPVETHATDSSSGK</sequence>
<name>A0A1M4ZV65_9BACT</name>
<accession>A0A1M4ZV65</accession>
<dbReference type="Proteomes" id="UP000184048">
    <property type="component" value="Unassembled WGS sequence"/>
</dbReference>
<evidence type="ECO:0000313" key="3">
    <source>
        <dbReference type="EMBL" id="SHF21894.1"/>
    </source>
</evidence>
<evidence type="ECO:0000256" key="2">
    <source>
        <dbReference type="SAM" id="Phobius"/>
    </source>
</evidence>
<feature type="transmembrane region" description="Helical" evidence="2">
    <location>
        <begin position="132"/>
        <end position="152"/>
    </location>
</feature>
<keyword evidence="2" id="KW-1133">Transmembrane helix</keyword>
<keyword evidence="4" id="KW-1185">Reference proteome</keyword>
<keyword evidence="2" id="KW-0812">Transmembrane</keyword>
<dbReference type="EMBL" id="FQUU01000007">
    <property type="protein sequence ID" value="SHF21894.1"/>
    <property type="molecule type" value="Genomic_DNA"/>
</dbReference>
<dbReference type="RefSeq" id="WP_072835279.1">
    <property type="nucleotide sequence ID" value="NZ_FQUU01000007.1"/>
</dbReference>
<evidence type="ECO:0000313" key="4">
    <source>
        <dbReference type="Proteomes" id="UP000184048"/>
    </source>
</evidence>
<dbReference type="OrthoDB" id="679074at2"/>
<evidence type="ECO:0000256" key="1">
    <source>
        <dbReference type="SAM" id="MobiDB-lite"/>
    </source>
</evidence>
<keyword evidence="2" id="KW-0472">Membrane</keyword>